<evidence type="ECO:0000313" key="1">
    <source>
        <dbReference type="EMBL" id="MBF6300446.1"/>
    </source>
</evidence>
<reference evidence="1 2" key="1">
    <citation type="submission" date="2020-10" db="EMBL/GenBank/DDBJ databases">
        <title>Identification of Nocardia species via Next-generation sequencing and recognition of intraspecies genetic diversity.</title>
        <authorList>
            <person name="Li P."/>
            <person name="Li P."/>
            <person name="Lu B."/>
        </authorList>
    </citation>
    <scope>NUCLEOTIDE SEQUENCE [LARGE SCALE GENOMIC DNA]</scope>
    <source>
        <strain evidence="1 2">BJ06-0157</strain>
    </source>
</reference>
<organism evidence="1 2">
    <name type="scientific">Nocardia amamiensis</name>
    <dbReference type="NCBI Taxonomy" id="404578"/>
    <lineage>
        <taxon>Bacteria</taxon>
        <taxon>Bacillati</taxon>
        <taxon>Actinomycetota</taxon>
        <taxon>Actinomycetes</taxon>
        <taxon>Mycobacteriales</taxon>
        <taxon>Nocardiaceae</taxon>
        <taxon>Nocardia</taxon>
    </lineage>
</organism>
<dbReference type="EMBL" id="JADLQX010000018">
    <property type="protein sequence ID" value="MBF6300446.1"/>
    <property type="molecule type" value="Genomic_DNA"/>
</dbReference>
<keyword evidence="2" id="KW-1185">Reference proteome</keyword>
<name>A0ABS0CVU3_9NOCA</name>
<evidence type="ECO:0000313" key="2">
    <source>
        <dbReference type="Proteomes" id="UP000702209"/>
    </source>
</evidence>
<proteinExistence type="predicted"/>
<protein>
    <submittedName>
        <fullName evidence="1">Uncharacterized protein</fullName>
    </submittedName>
</protein>
<sequence length="152" mass="16271">MTESTLLPLLPSFSALDRAVGDRAVSGVPGLPLGNVEQPPQRTAVHSIRPVDSNGRVVDKAVLTALDWRPGDLLSWRISGGLIVITRPGYGRRGVTKYGHLSLPAPVRRGAGIRIHDRVLLAADTEQALLVVYPARVLDEILARRFAEGAGA</sequence>
<accession>A0ABS0CVU3</accession>
<comment type="caution">
    <text evidence="1">The sequence shown here is derived from an EMBL/GenBank/DDBJ whole genome shotgun (WGS) entry which is preliminary data.</text>
</comment>
<gene>
    <name evidence="1" type="ORF">IU459_23285</name>
</gene>
<dbReference type="Proteomes" id="UP000702209">
    <property type="component" value="Unassembled WGS sequence"/>
</dbReference>
<dbReference type="RefSeq" id="WP_195131691.1">
    <property type="nucleotide sequence ID" value="NZ_JADLQX010000018.1"/>
</dbReference>